<dbReference type="AlphaFoldDB" id="A0A2M6T1C6"/>
<evidence type="ECO:0000313" key="5">
    <source>
        <dbReference type="Proteomes" id="UP000229390"/>
    </source>
</evidence>
<keyword evidence="2" id="KW-0812">Transmembrane</keyword>
<evidence type="ECO:0000256" key="1">
    <source>
        <dbReference type="SAM" id="Coils"/>
    </source>
</evidence>
<reference evidence="5" key="1">
    <citation type="submission" date="2017-09" db="EMBL/GenBank/DDBJ databases">
        <title>Depth-based differentiation of microbial function through sediment-hosted aquifers and enrichment of novel symbionts in the deep terrestrial subsurface.</title>
        <authorList>
            <person name="Probst A.J."/>
            <person name="Ladd B."/>
            <person name="Jarett J.K."/>
            <person name="Geller-Mcgrath D.E."/>
            <person name="Sieber C.M.K."/>
            <person name="Emerson J.B."/>
            <person name="Anantharaman K."/>
            <person name="Thomas B.C."/>
            <person name="Malmstrom R."/>
            <person name="Stieglmeier M."/>
            <person name="Klingl A."/>
            <person name="Woyke T."/>
            <person name="Ryan C.M."/>
            <person name="Banfield J.F."/>
        </authorList>
    </citation>
    <scope>NUCLEOTIDE SEQUENCE [LARGE SCALE GENOMIC DNA]</scope>
</reference>
<keyword evidence="1" id="KW-0175">Coiled coil</keyword>
<dbReference type="EMBL" id="PEYE01000013">
    <property type="protein sequence ID" value="PIS39003.1"/>
    <property type="molecule type" value="Genomic_DNA"/>
</dbReference>
<evidence type="ECO:0000313" key="4">
    <source>
        <dbReference type="EMBL" id="PIS39003.1"/>
    </source>
</evidence>
<feature type="transmembrane region" description="Helical" evidence="2">
    <location>
        <begin position="28"/>
        <end position="48"/>
    </location>
</feature>
<dbReference type="InterPro" id="IPR043725">
    <property type="entry name" value="DUF5667"/>
</dbReference>
<sequence>MFSFRQQLFVAKTPEKASFWSRLPAFNFRWVMAPVVVFGLLFGVIVLAQRALPGDLFYPVKRIAEKIETRFVAENEKPQQQIELTNRRVEELAQIAAKNDVKKLAPALNELAATKEAVKEELIKLVKNRPEKEVAAVAKGLVPKLEELNRKEKQVLASLEIEATKDEEPAEKTLVEILIKDAEKAALNENQFSRLAEAKRFYEAGDYKQALAEVLLASYPQP</sequence>
<evidence type="ECO:0000256" key="2">
    <source>
        <dbReference type="SAM" id="Phobius"/>
    </source>
</evidence>
<gene>
    <name evidence="4" type="ORF">COT34_00755</name>
</gene>
<feature type="coiled-coil region" evidence="1">
    <location>
        <begin position="108"/>
        <end position="162"/>
    </location>
</feature>
<keyword evidence="2" id="KW-0472">Membrane</keyword>
<comment type="caution">
    <text evidence="4">The sequence shown here is derived from an EMBL/GenBank/DDBJ whole genome shotgun (WGS) entry which is preliminary data.</text>
</comment>
<feature type="domain" description="DUF5667" evidence="3">
    <location>
        <begin position="51"/>
        <end position="161"/>
    </location>
</feature>
<keyword evidence="2" id="KW-1133">Transmembrane helix</keyword>
<dbReference type="Pfam" id="PF18915">
    <property type="entry name" value="DUF5667"/>
    <property type="match status" value="1"/>
</dbReference>
<organism evidence="4 5">
    <name type="scientific">Candidatus Nealsonbacteria bacterium CG08_land_8_20_14_0_20_43_11</name>
    <dbReference type="NCBI Taxonomy" id="1974706"/>
    <lineage>
        <taxon>Bacteria</taxon>
        <taxon>Candidatus Nealsoniibacteriota</taxon>
    </lineage>
</organism>
<evidence type="ECO:0000259" key="3">
    <source>
        <dbReference type="Pfam" id="PF18915"/>
    </source>
</evidence>
<proteinExistence type="predicted"/>
<protein>
    <recommendedName>
        <fullName evidence="3">DUF5667 domain-containing protein</fullName>
    </recommendedName>
</protein>
<dbReference type="Proteomes" id="UP000229390">
    <property type="component" value="Unassembled WGS sequence"/>
</dbReference>
<name>A0A2M6T1C6_9BACT</name>
<accession>A0A2M6T1C6</accession>